<accession>A0A9D4DB55</accession>
<protein>
    <submittedName>
        <fullName evidence="1">Uncharacterized protein</fullName>
    </submittedName>
</protein>
<organism evidence="1 2">
    <name type="scientific">Dreissena polymorpha</name>
    <name type="common">Zebra mussel</name>
    <name type="synonym">Mytilus polymorpha</name>
    <dbReference type="NCBI Taxonomy" id="45954"/>
    <lineage>
        <taxon>Eukaryota</taxon>
        <taxon>Metazoa</taxon>
        <taxon>Spiralia</taxon>
        <taxon>Lophotrochozoa</taxon>
        <taxon>Mollusca</taxon>
        <taxon>Bivalvia</taxon>
        <taxon>Autobranchia</taxon>
        <taxon>Heteroconchia</taxon>
        <taxon>Euheterodonta</taxon>
        <taxon>Imparidentia</taxon>
        <taxon>Neoheterodontei</taxon>
        <taxon>Myida</taxon>
        <taxon>Dreissenoidea</taxon>
        <taxon>Dreissenidae</taxon>
        <taxon>Dreissena</taxon>
    </lineage>
</organism>
<proteinExistence type="predicted"/>
<evidence type="ECO:0000313" key="2">
    <source>
        <dbReference type="Proteomes" id="UP000828390"/>
    </source>
</evidence>
<reference evidence="1" key="2">
    <citation type="submission" date="2020-11" db="EMBL/GenBank/DDBJ databases">
        <authorList>
            <person name="McCartney M.A."/>
            <person name="Auch B."/>
            <person name="Kono T."/>
            <person name="Mallez S."/>
            <person name="Becker A."/>
            <person name="Gohl D.M."/>
            <person name="Silverstein K.A.T."/>
            <person name="Koren S."/>
            <person name="Bechman K.B."/>
            <person name="Herman A."/>
            <person name="Abrahante J.E."/>
            <person name="Garbe J."/>
        </authorList>
    </citation>
    <scope>NUCLEOTIDE SEQUENCE</scope>
    <source>
        <strain evidence="1">Duluth1</strain>
        <tissue evidence="1">Whole animal</tissue>
    </source>
</reference>
<reference evidence="1" key="1">
    <citation type="journal article" date="2019" name="bioRxiv">
        <title>The Genome of the Zebra Mussel, Dreissena polymorpha: A Resource for Invasive Species Research.</title>
        <authorList>
            <person name="McCartney M.A."/>
            <person name="Auch B."/>
            <person name="Kono T."/>
            <person name="Mallez S."/>
            <person name="Zhang Y."/>
            <person name="Obille A."/>
            <person name="Becker A."/>
            <person name="Abrahante J.E."/>
            <person name="Garbe J."/>
            <person name="Badalamenti J.P."/>
            <person name="Herman A."/>
            <person name="Mangelson H."/>
            <person name="Liachko I."/>
            <person name="Sullivan S."/>
            <person name="Sone E.D."/>
            <person name="Koren S."/>
            <person name="Silverstein K.A.T."/>
            <person name="Beckman K.B."/>
            <person name="Gohl D.M."/>
        </authorList>
    </citation>
    <scope>NUCLEOTIDE SEQUENCE</scope>
    <source>
        <strain evidence="1">Duluth1</strain>
        <tissue evidence="1">Whole animal</tissue>
    </source>
</reference>
<name>A0A9D4DB55_DREPO</name>
<dbReference type="EMBL" id="JAIWYP010000011">
    <property type="protein sequence ID" value="KAH3741484.1"/>
    <property type="molecule type" value="Genomic_DNA"/>
</dbReference>
<keyword evidence="2" id="KW-1185">Reference proteome</keyword>
<dbReference type="Proteomes" id="UP000828390">
    <property type="component" value="Unassembled WGS sequence"/>
</dbReference>
<evidence type="ECO:0000313" key="1">
    <source>
        <dbReference type="EMBL" id="KAH3741484.1"/>
    </source>
</evidence>
<gene>
    <name evidence="1" type="ORF">DPMN_048209</name>
</gene>
<sequence length="114" mass="12802">MKVCLLEIKNVGENTIVFFISLQRLQSDSFLHVKTNVPGFISHVVDFESSACVSTNVFWDGKLVTSDPLDSSSRWQHKLKAMLPSFVTYGADPPATKSAYTLLVLYDAWCSWKP</sequence>
<comment type="caution">
    <text evidence="1">The sequence shown here is derived from an EMBL/GenBank/DDBJ whole genome shotgun (WGS) entry which is preliminary data.</text>
</comment>
<dbReference type="AlphaFoldDB" id="A0A9D4DB55"/>